<dbReference type="PANTHER" id="PTHR11692:SF0">
    <property type="entry name" value="BIFUNCTIONAL PURINE BIOSYNTHESIS PROTEIN ATIC"/>
    <property type="match status" value="1"/>
</dbReference>
<dbReference type="GO" id="GO:0006189">
    <property type="term" value="P:'de novo' IMP biosynthetic process"/>
    <property type="evidence" value="ECO:0007669"/>
    <property type="project" value="TreeGrafter"/>
</dbReference>
<proteinExistence type="predicted"/>
<dbReference type="EMBL" id="JTDY01002386">
    <property type="protein sequence ID" value="KOB71527.1"/>
    <property type="molecule type" value="Genomic_DNA"/>
</dbReference>
<accession>A0A0L7L7Q5</accession>
<evidence type="ECO:0000313" key="2">
    <source>
        <dbReference type="Proteomes" id="UP000037510"/>
    </source>
</evidence>
<dbReference type="GO" id="GO:0004643">
    <property type="term" value="F:phosphoribosylaminoimidazolecarboxamide formyltransferase activity"/>
    <property type="evidence" value="ECO:0007669"/>
    <property type="project" value="InterPro"/>
</dbReference>
<dbReference type="InterPro" id="IPR002695">
    <property type="entry name" value="PurH-like"/>
</dbReference>
<organism evidence="1 2">
    <name type="scientific">Operophtera brumata</name>
    <name type="common">Winter moth</name>
    <name type="synonym">Phalaena brumata</name>
    <dbReference type="NCBI Taxonomy" id="104452"/>
    <lineage>
        <taxon>Eukaryota</taxon>
        <taxon>Metazoa</taxon>
        <taxon>Ecdysozoa</taxon>
        <taxon>Arthropoda</taxon>
        <taxon>Hexapoda</taxon>
        <taxon>Insecta</taxon>
        <taxon>Pterygota</taxon>
        <taxon>Neoptera</taxon>
        <taxon>Endopterygota</taxon>
        <taxon>Lepidoptera</taxon>
        <taxon>Glossata</taxon>
        <taxon>Ditrysia</taxon>
        <taxon>Geometroidea</taxon>
        <taxon>Geometridae</taxon>
        <taxon>Larentiinae</taxon>
        <taxon>Operophtera</taxon>
    </lineage>
</organism>
<dbReference type="InterPro" id="IPR024051">
    <property type="entry name" value="AICAR_Tfase_dup_dom_sf"/>
</dbReference>
<sequence length="92" mass="10171">MSSFGDFVAVSDECDAITARIISREVSDGTDLPLKQWNSLFEGAAPAPLSDAERDAWLQTMDKVALASDAFFPFRDNIDRAVQSNGEKLRQF</sequence>
<dbReference type="Proteomes" id="UP000037510">
    <property type="component" value="Unassembled WGS sequence"/>
</dbReference>
<reference evidence="1 2" key="1">
    <citation type="journal article" date="2015" name="Genome Biol. Evol.">
        <title>The genome of winter moth (Operophtera brumata) provides a genomic perspective on sexual dimorphism and phenology.</title>
        <authorList>
            <person name="Derks M.F."/>
            <person name="Smit S."/>
            <person name="Salis L."/>
            <person name="Schijlen E."/>
            <person name="Bossers A."/>
            <person name="Mateman C."/>
            <person name="Pijl A.S."/>
            <person name="de Ridder D."/>
            <person name="Groenen M.A."/>
            <person name="Visser M.E."/>
            <person name="Megens H.J."/>
        </authorList>
    </citation>
    <scope>NUCLEOTIDE SEQUENCE [LARGE SCALE GENOMIC DNA]</scope>
    <source>
        <strain evidence="1">WM2013NL</strain>
        <tissue evidence="1">Head and thorax</tissue>
    </source>
</reference>
<protein>
    <submittedName>
        <fullName evidence="1">Bifunctional purine biosynthesis protein PURH</fullName>
    </submittedName>
</protein>
<dbReference type="AlphaFoldDB" id="A0A0L7L7Q5"/>
<gene>
    <name evidence="1" type="ORF">OBRU01_13616</name>
</gene>
<dbReference type="STRING" id="104452.A0A0L7L7Q5"/>
<dbReference type="PANTHER" id="PTHR11692">
    <property type="entry name" value="BIFUNCTIONAL PURINE BIOSYNTHESIS PROTEIN PURH"/>
    <property type="match status" value="1"/>
</dbReference>
<name>A0A0L7L7Q5_OPEBR</name>
<dbReference type="Gene3D" id="3.40.140.20">
    <property type="match status" value="1"/>
</dbReference>
<dbReference type="GO" id="GO:0005829">
    <property type="term" value="C:cytosol"/>
    <property type="evidence" value="ECO:0007669"/>
    <property type="project" value="TreeGrafter"/>
</dbReference>
<evidence type="ECO:0000313" key="1">
    <source>
        <dbReference type="EMBL" id="KOB71527.1"/>
    </source>
</evidence>
<dbReference type="GO" id="GO:0003937">
    <property type="term" value="F:IMP cyclohydrolase activity"/>
    <property type="evidence" value="ECO:0007669"/>
    <property type="project" value="InterPro"/>
</dbReference>
<dbReference type="InterPro" id="IPR016193">
    <property type="entry name" value="Cytidine_deaminase-like"/>
</dbReference>
<keyword evidence="2" id="KW-1185">Reference proteome</keyword>
<comment type="caution">
    <text evidence="1">The sequence shown here is derived from an EMBL/GenBank/DDBJ whole genome shotgun (WGS) entry which is preliminary data.</text>
</comment>
<dbReference type="SUPFAM" id="SSF53927">
    <property type="entry name" value="Cytidine deaminase-like"/>
    <property type="match status" value="1"/>
</dbReference>